<evidence type="ECO:0000256" key="1">
    <source>
        <dbReference type="SAM" id="MobiDB-lite"/>
    </source>
</evidence>
<protein>
    <recommendedName>
        <fullName evidence="2">RNA-binding S4 domain-containing protein</fullName>
    </recommendedName>
</protein>
<accession>A0A381REQ1</accession>
<evidence type="ECO:0000259" key="2">
    <source>
        <dbReference type="SMART" id="SM00363"/>
    </source>
</evidence>
<sequence length="139" mass="15652">VTTSVESTTARLRLDVWLDVACLFKTRSAAQKACKGGKVDVNGQRAKPHREVSLGDRIAITRAFREQQLVIVKGLRERYVAKTKARTLYEDATPPPSEEEAELRELVRLANRANPPARSGIAPTKRERRYLRQLKSGKL</sequence>
<dbReference type="EMBL" id="UINC01001881">
    <property type="protein sequence ID" value="SUZ90276.1"/>
    <property type="molecule type" value="Genomic_DNA"/>
</dbReference>
<organism evidence="3">
    <name type="scientific">marine metagenome</name>
    <dbReference type="NCBI Taxonomy" id="408172"/>
    <lineage>
        <taxon>unclassified sequences</taxon>
        <taxon>metagenomes</taxon>
        <taxon>ecological metagenomes</taxon>
    </lineage>
</organism>
<dbReference type="AlphaFoldDB" id="A0A381REQ1"/>
<dbReference type="InterPro" id="IPR002942">
    <property type="entry name" value="S4_RNA-bd"/>
</dbReference>
<feature type="non-terminal residue" evidence="3">
    <location>
        <position position="1"/>
    </location>
</feature>
<dbReference type="SMART" id="SM00363">
    <property type="entry name" value="S4"/>
    <property type="match status" value="1"/>
</dbReference>
<dbReference type="InterPro" id="IPR036986">
    <property type="entry name" value="S4_RNA-bd_sf"/>
</dbReference>
<feature type="region of interest" description="Disordered" evidence="1">
    <location>
        <begin position="112"/>
        <end position="139"/>
    </location>
</feature>
<evidence type="ECO:0000313" key="3">
    <source>
        <dbReference type="EMBL" id="SUZ90276.1"/>
    </source>
</evidence>
<proteinExistence type="predicted"/>
<feature type="domain" description="RNA-binding S4" evidence="2">
    <location>
        <begin position="12"/>
        <end position="71"/>
    </location>
</feature>
<reference evidence="3" key="1">
    <citation type="submission" date="2018-05" db="EMBL/GenBank/DDBJ databases">
        <authorList>
            <person name="Lanie J.A."/>
            <person name="Ng W.-L."/>
            <person name="Kazmierczak K.M."/>
            <person name="Andrzejewski T.M."/>
            <person name="Davidsen T.M."/>
            <person name="Wayne K.J."/>
            <person name="Tettelin H."/>
            <person name="Glass J.I."/>
            <person name="Rusch D."/>
            <person name="Podicherti R."/>
            <person name="Tsui H.-C.T."/>
            <person name="Winkler M.E."/>
        </authorList>
    </citation>
    <scope>NUCLEOTIDE SEQUENCE</scope>
</reference>
<name>A0A381REQ1_9ZZZZ</name>
<dbReference type="Gene3D" id="3.10.290.10">
    <property type="entry name" value="RNA-binding S4 domain"/>
    <property type="match status" value="1"/>
</dbReference>
<dbReference type="CDD" id="cd00165">
    <property type="entry name" value="S4"/>
    <property type="match status" value="1"/>
</dbReference>
<gene>
    <name evidence="3" type="ORF">METZ01_LOCUS43130</name>
</gene>
<dbReference type="GO" id="GO:0003723">
    <property type="term" value="F:RNA binding"/>
    <property type="evidence" value="ECO:0007669"/>
    <property type="project" value="InterPro"/>
</dbReference>
<dbReference type="PROSITE" id="PS50889">
    <property type="entry name" value="S4"/>
    <property type="match status" value="1"/>
</dbReference>
<dbReference type="SUPFAM" id="SSF55174">
    <property type="entry name" value="Alpha-L RNA-binding motif"/>
    <property type="match status" value="1"/>
</dbReference>
<feature type="compositionally biased region" description="Basic residues" evidence="1">
    <location>
        <begin position="126"/>
        <end position="139"/>
    </location>
</feature>
<dbReference type="Pfam" id="PF01479">
    <property type="entry name" value="S4"/>
    <property type="match status" value="1"/>
</dbReference>